<name>A0ABR1H2Z7_9HYPO</name>
<gene>
    <name evidence="1" type="ORF">QQX98_005848</name>
</gene>
<proteinExistence type="predicted"/>
<reference evidence="1 2" key="1">
    <citation type="journal article" date="2025" name="Microbiol. Resour. Announc.">
        <title>Draft genome sequences for Neonectria magnoliae and Neonectria punicea, canker pathogens of Liriodendron tulipifera and Acer saccharum in West Virginia.</title>
        <authorList>
            <person name="Petronek H.M."/>
            <person name="Kasson M.T."/>
            <person name="Metheny A.M."/>
            <person name="Stauder C.M."/>
            <person name="Lovett B."/>
            <person name="Lynch S.C."/>
            <person name="Garnas J.R."/>
            <person name="Kasson L.R."/>
            <person name="Stajich J.E."/>
        </authorList>
    </citation>
    <scope>NUCLEOTIDE SEQUENCE [LARGE SCALE GENOMIC DNA]</scope>
    <source>
        <strain evidence="1 2">NRRL 64653</strain>
    </source>
</reference>
<dbReference type="EMBL" id="JAZAVJ010000082">
    <property type="protein sequence ID" value="KAK7415495.1"/>
    <property type="molecule type" value="Genomic_DNA"/>
</dbReference>
<dbReference type="Proteomes" id="UP001498476">
    <property type="component" value="Unassembled WGS sequence"/>
</dbReference>
<evidence type="ECO:0000313" key="1">
    <source>
        <dbReference type="EMBL" id="KAK7415495.1"/>
    </source>
</evidence>
<accession>A0ABR1H2Z7</accession>
<sequence length="105" mass="11246">MCHTVVAERMCQVCQRSQGETVIDFERCARKCSSPFYCLTPTLQLEVCGLCAATTLSTPVLARHPPATASASASSVDVVSGRPLYDCPFTQAVTVRTPEVGRHAA</sequence>
<organism evidence="1 2">
    <name type="scientific">Neonectria punicea</name>
    <dbReference type="NCBI Taxonomy" id="979145"/>
    <lineage>
        <taxon>Eukaryota</taxon>
        <taxon>Fungi</taxon>
        <taxon>Dikarya</taxon>
        <taxon>Ascomycota</taxon>
        <taxon>Pezizomycotina</taxon>
        <taxon>Sordariomycetes</taxon>
        <taxon>Hypocreomycetidae</taxon>
        <taxon>Hypocreales</taxon>
        <taxon>Nectriaceae</taxon>
        <taxon>Neonectria</taxon>
    </lineage>
</organism>
<comment type="caution">
    <text evidence="1">The sequence shown here is derived from an EMBL/GenBank/DDBJ whole genome shotgun (WGS) entry which is preliminary data.</text>
</comment>
<evidence type="ECO:0000313" key="2">
    <source>
        <dbReference type="Proteomes" id="UP001498476"/>
    </source>
</evidence>
<keyword evidence="2" id="KW-1185">Reference proteome</keyword>
<protein>
    <submittedName>
        <fullName evidence="1">Uncharacterized protein</fullName>
    </submittedName>
</protein>